<reference evidence="3" key="2">
    <citation type="journal article" date="2019" name="IMA Fungus">
        <title>Genome sequencing and comparison of five Tilletia species to identify candidate genes for the detection of regulated species infecting wheat.</title>
        <authorList>
            <person name="Nguyen H.D.T."/>
            <person name="Sultana T."/>
            <person name="Kesanakurti P."/>
            <person name="Hambleton S."/>
        </authorList>
    </citation>
    <scope>NUCLEOTIDE SEQUENCE</scope>
    <source>
        <strain evidence="3">DAOMC 236422</strain>
    </source>
</reference>
<feature type="transmembrane region" description="Helical" evidence="2">
    <location>
        <begin position="145"/>
        <end position="167"/>
    </location>
</feature>
<feature type="compositionally biased region" description="Basic and acidic residues" evidence="1">
    <location>
        <begin position="553"/>
        <end position="570"/>
    </location>
</feature>
<feature type="transmembrane region" description="Helical" evidence="2">
    <location>
        <begin position="198"/>
        <end position="217"/>
    </location>
</feature>
<keyword evidence="2" id="KW-0812">Transmembrane</keyword>
<dbReference type="EMBL" id="LWDG02000005">
    <property type="protein sequence ID" value="KAE8272034.1"/>
    <property type="molecule type" value="Genomic_DNA"/>
</dbReference>
<feature type="transmembrane region" description="Helical" evidence="2">
    <location>
        <begin position="464"/>
        <end position="485"/>
    </location>
</feature>
<organism evidence="3 4">
    <name type="scientific">Tilletia walkeri</name>
    <dbReference type="NCBI Taxonomy" id="117179"/>
    <lineage>
        <taxon>Eukaryota</taxon>
        <taxon>Fungi</taxon>
        <taxon>Dikarya</taxon>
        <taxon>Basidiomycota</taxon>
        <taxon>Ustilaginomycotina</taxon>
        <taxon>Exobasidiomycetes</taxon>
        <taxon>Tilletiales</taxon>
        <taxon>Tilletiaceae</taxon>
        <taxon>Tilletia</taxon>
    </lineage>
</organism>
<feature type="transmembrane region" description="Helical" evidence="2">
    <location>
        <begin position="103"/>
        <end position="133"/>
    </location>
</feature>
<feature type="region of interest" description="Disordered" evidence="1">
    <location>
        <begin position="786"/>
        <end position="810"/>
    </location>
</feature>
<name>A0A8X7NGB7_9BASI</name>
<comment type="caution">
    <text evidence="3">The sequence shown here is derived from an EMBL/GenBank/DDBJ whole genome shotgun (WGS) entry which is preliminary data.</text>
</comment>
<feature type="region of interest" description="Disordered" evidence="1">
    <location>
        <begin position="522"/>
        <end position="609"/>
    </location>
</feature>
<sequence length="810" mass="90013">MGDIYDVFSLPPPPPPTFLSHYTGADRARLPNFLASDDPIAAAKQYLHSQIMFECMPSLWIHVKVVTGLAGIIVVAAMAVIVRRLWQRSLWVIRLKQTERGPLIVPNAIMIFAGTEGLFVILFLAFINCIYVAWQVKREPLANLILWITLTWSPLIAGPIWSTFGVWHARPPSGTPKNTRTVKHSTLFGKKIRFPKPLLISLWWMMIPFIQMFSVLGPGVRGNNYRSEAVRMYYQWYETYGNATELNRPMLIALQKIWEEDLQAFYWLAISMFIWFGWTVILFAVYSSVTLRLLLPLRAQLLALQERNASVSGSETQRGTRSGFFDATTKAQQVESVQLPLETPRLRSLAANYVGGRLEAVDFQDASDEKDAVNEHWGLRANDLKEDAPNTSFFPPIKPSAVVRPATDSETSERYLRAAYRHFLFQGVTVSLAIVYFSEVTIYIALTVYSYNERRILGKSMDTAFLQAMWGCIVFGSCVMISITLRTYEPMLVSLLNNNNLGGANRSPTASKSVRLNRLAASQEQKQSFSSSNGGTTVVNSPTPTPMLPSMDPVKENDSDDEGRQWRAEPESWALIGSRGAKRMKGRHSPMVPSTPENYPPPRSSSAQGQVLLRKADILASTRTPEYEAPAYIPRPMESTTTTPQTTTFADNAQQPFYTSNKGGLNFLDSTSSLNDRSLREMPSMGPDTMRRLASYTAMGFLSSDSRTDLSSPRHGSLDRHNMTTPTSISSSTSGAAAGNSGLGLGPALVPAGTDFVSSLRGTTPLQPEDERAKAYRTAFMREMLSDNDATVLSPPPRSARRPSRTSTSS</sequence>
<accession>A0A8X7NGB7</accession>
<feature type="compositionally biased region" description="Polar residues" evidence="1">
    <location>
        <begin position="522"/>
        <end position="542"/>
    </location>
</feature>
<gene>
    <name evidence="3" type="ORF">A4X09_0g304</name>
</gene>
<dbReference type="AlphaFoldDB" id="A0A8X7NGB7"/>
<feature type="transmembrane region" description="Helical" evidence="2">
    <location>
        <begin position="264"/>
        <end position="286"/>
    </location>
</feature>
<keyword evidence="4" id="KW-1185">Reference proteome</keyword>
<evidence type="ECO:0000313" key="4">
    <source>
        <dbReference type="Proteomes" id="UP000078113"/>
    </source>
</evidence>
<feature type="compositionally biased region" description="Low complexity" evidence="1">
    <location>
        <begin position="724"/>
        <end position="740"/>
    </location>
</feature>
<proteinExistence type="predicted"/>
<dbReference type="Proteomes" id="UP000078113">
    <property type="component" value="Unassembled WGS sequence"/>
</dbReference>
<evidence type="ECO:0000256" key="1">
    <source>
        <dbReference type="SAM" id="MobiDB-lite"/>
    </source>
</evidence>
<reference evidence="3" key="1">
    <citation type="submission" date="2016-04" db="EMBL/GenBank/DDBJ databases">
        <authorList>
            <person name="Nguyen H.D."/>
            <person name="Samba Siva P."/>
            <person name="Cullis J."/>
            <person name="Levesque C.A."/>
            <person name="Hambleton S."/>
        </authorList>
    </citation>
    <scope>NUCLEOTIDE SEQUENCE</scope>
    <source>
        <strain evidence="3">DAOMC 236422</strain>
    </source>
</reference>
<feature type="region of interest" description="Disordered" evidence="1">
    <location>
        <begin position="703"/>
        <end position="740"/>
    </location>
</feature>
<keyword evidence="2" id="KW-1133">Transmembrane helix</keyword>
<protein>
    <submittedName>
        <fullName evidence="3">Uncharacterized protein</fullName>
    </submittedName>
</protein>
<feature type="transmembrane region" description="Helical" evidence="2">
    <location>
        <begin position="423"/>
        <end position="444"/>
    </location>
</feature>
<keyword evidence="2" id="KW-0472">Membrane</keyword>
<evidence type="ECO:0000256" key="2">
    <source>
        <dbReference type="SAM" id="Phobius"/>
    </source>
</evidence>
<feature type="transmembrane region" description="Helical" evidence="2">
    <location>
        <begin position="59"/>
        <end position="82"/>
    </location>
</feature>
<evidence type="ECO:0000313" key="3">
    <source>
        <dbReference type="EMBL" id="KAE8272034.1"/>
    </source>
</evidence>